<keyword evidence="4" id="KW-1185">Reference proteome</keyword>
<dbReference type="GO" id="GO:0008757">
    <property type="term" value="F:S-adenosylmethionine-dependent methyltransferase activity"/>
    <property type="evidence" value="ECO:0007669"/>
    <property type="project" value="InterPro"/>
</dbReference>
<dbReference type="PANTHER" id="PTHR43591">
    <property type="entry name" value="METHYLTRANSFERASE"/>
    <property type="match status" value="1"/>
</dbReference>
<dbReference type="Proteomes" id="UP000184383">
    <property type="component" value="Unassembled WGS sequence"/>
</dbReference>
<feature type="domain" description="Methyltransferase" evidence="2">
    <location>
        <begin position="43"/>
        <end position="132"/>
    </location>
</feature>
<dbReference type="STRING" id="1073089.A0A1L9RZC0"/>
<dbReference type="Pfam" id="PF08241">
    <property type="entry name" value="Methyltransf_11"/>
    <property type="match status" value="1"/>
</dbReference>
<feature type="domain" description="Methyltransferase type 11" evidence="1">
    <location>
        <begin position="296"/>
        <end position="333"/>
    </location>
</feature>
<dbReference type="OrthoDB" id="540004at2759"/>
<organism evidence="3 4">
    <name type="scientific">Aspergillus wentii DTO 134E9</name>
    <dbReference type="NCBI Taxonomy" id="1073089"/>
    <lineage>
        <taxon>Eukaryota</taxon>
        <taxon>Fungi</taxon>
        <taxon>Dikarya</taxon>
        <taxon>Ascomycota</taxon>
        <taxon>Pezizomycotina</taxon>
        <taxon>Eurotiomycetes</taxon>
        <taxon>Eurotiomycetidae</taxon>
        <taxon>Eurotiales</taxon>
        <taxon>Aspergillaceae</taxon>
        <taxon>Aspergillus</taxon>
        <taxon>Aspergillus subgen. Cremei</taxon>
    </lineage>
</organism>
<dbReference type="CDD" id="cd02440">
    <property type="entry name" value="AdoMet_MTases"/>
    <property type="match status" value="1"/>
</dbReference>
<sequence length="466" mass="52275">MEVDAVKLFNYLGKRYEDAYADNPYLHGIVNRAMKMLKPGSRILDVGCGTGKPVAEMLANNGHEVHGIDVAEEMVKIARSQVRGTFEKADMRTYTPPHTLDAVFAAYSLYQISPSDTYSVVFRFAEWLREGGVLVLGATPSTSLPPDLGVYDPIWNCVRGVRTTWMTKTCKQTFLSESGWEALLQLAGFTIEADQAFKFTPKDPEYNPTEVHYFIVARKTNLHPLLGPYPLPILYPGSRPRHDETWSLLQDRLTVGERRNAVNNALRYSQKMLEVGGGFGSFRLLSPKVHERHDVLCESLPFKDRSFDSAFAMFTLDHVSDLGKSLRELTRVVDVSFPYSRIVIVQGAPDNECLRLINSVCVPLSAQNPEISHQGHLLHTAKNVLSEMGFGSSSIHRVNSHYVFSEDDTESSNQAAAELAGLWHRDDQNYAQMQENLVPHLRDLFADHQRVLRNELAVLVAGPTPN</sequence>
<dbReference type="VEuPathDB" id="FungiDB:ASPWEDRAFT_166390"/>
<dbReference type="InterPro" id="IPR029063">
    <property type="entry name" value="SAM-dependent_MTases_sf"/>
</dbReference>
<proteinExistence type="predicted"/>
<evidence type="ECO:0000313" key="3">
    <source>
        <dbReference type="EMBL" id="OJJ40310.1"/>
    </source>
</evidence>
<evidence type="ECO:0000259" key="2">
    <source>
        <dbReference type="Pfam" id="PF13649"/>
    </source>
</evidence>
<dbReference type="Gene3D" id="3.40.50.150">
    <property type="entry name" value="Vaccinia Virus protein VP39"/>
    <property type="match status" value="2"/>
</dbReference>
<dbReference type="AlphaFoldDB" id="A0A1L9RZC0"/>
<accession>A0A1L9RZC0</accession>
<dbReference type="EMBL" id="KV878209">
    <property type="protein sequence ID" value="OJJ40310.1"/>
    <property type="molecule type" value="Genomic_DNA"/>
</dbReference>
<dbReference type="GeneID" id="63745830"/>
<dbReference type="InterPro" id="IPR013216">
    <property type="entry name" value="Methyltransf_11"/>
</dbReference>
<gene>
    <name evidence="3" type="ORF">ASPWEDRAFT_166390</name>
</gene>
<dbReference type="RefSeq" id="XP_040693986.1">
    <property type="nucleotide sequence ID" value="XM_040829982.1"/>
</dbReference>
<dbReference type="InterPro" id="IPR041698">
    <property type="entry name" value="Methyltransf_25"/>
</dbReference>
<reference evidence="4" key="1">
    <citation type="journal article" date="2017" name="Genome Biol.">
        <title>Comparative genomics reveals high biological diversity and specific adaptations in the industrially and medically important fungal genus Aspergillus.</title>
        <authorList>
            <person name="de Vries R.P."/>
            <person name="Riley R."/>
            <person name="Wiebenga A."/>
            <person name="Aguilar-Osorio G."/>
            <person name="Amillis S."/>
            <person name="Uchima C.A."/>
            <person name="Anderluh G."/>
            <person name="Asadollahi M."/>
            <person name="Askin M."/>
            <person name="Barry K."/>
            <person name="Battaglia E."/>
            <person name="Bayram O."/>
            <person name="Benocci T."/>
            <person name="Braus-Stromeyer S.A."/>
            <person name="Caldana C."/>
            <person name="Canovas D."/>
            <person name="Cerqueira G.C."/>
            <person name="Chen F."/>
            <person name="Chen W."/>
            <person name="Choi C."/>
            <person name="Clum A."/>
            <person name="Dos Santos R.A."/>
            <person name="Damasio A.R."/>
            <person name="Diallinas G."/>
            <person name="Emri T."/>
            <person name="Fekete E."/>
            <person name="Flipphi M."/>
            <person name="Freyberg S."/>
            <person name="Gallo A."/>
            <person name="Gournas C."/>
            <person name="Habgood R."/>
            <person name="Hainaut M."/>
            <person name="Harispe M.L."/>
            <person name="Henrissat B."/>
            <person name="Hilden K.S."/>
            <person name="Hope R."/>
            <person name="Hossain A."/>
            <person name="Karabika E."/>
            <person name="Karaffa L."/>
            <person name="Karanyi Z."/>
            <person name="Krasevec N."/>
            <person name="Kuo A."/>
            <person name="Kusch H."/>
            <person name="LaButti K."/>
            <person name="Lagendijk E.L."/>
            <person name="Lapidus A."/>
            <person name="Levasseur A."/>
            <person name="Lindquist E."/>
            <person name="Lipzen A."/>
            <person name="Logrieco A.F."/>
            <person name="MacCabe A."/>
            <person name="Maekelae M.R."/>
            <person name="Malavazi I."/>
            <person name="Melin P."/>
            <person name="Meyer V."/>
            <person name="Mielnichuk N."/>
            <person name="Miskei M."/>
            <person name="Molnar A.P."/>
            <person name="Mule G."/>
            <person name="Ngan C.Y."/>
            <person name="Orejas M."/>
            <person name="Orosz E."/>
            <person name="Ouedraogo J.P."/>
            <person name="Overkamp K.M."/>
            <person name="Park H.-S."/>
            <person name="Perrone G."/>
            <person name="Piumi F."/>
            <person name="Punt P.J."/>
            <person name="Ram A.F."/>
            <person name="Ramon A."/>
            <person name="Rauscher S."/>
            <person name="Record E."/>
            <person name="Riano-Pachon D.M."/>
            <person name="Robert V."/>
            <person name="Roehrig J."/>
            <person name="Ruller R."/>
            <person name="Salamov A."/>
            <person name="Salih N.S."/>
            <person name="Samson R.A."/>
            <person name="Sandor E."/>
            <person name="Sanguinetti M."/>
            <person name="Schuetze T."/>
            <person name="Sepcic K."/>
            <person name="Shelest E."/>
            <person name="Sherlock G."/>
            <person name="Sophianopoulou V."/>
            <person name="Squina F.M."/>
            <person name="Sun H."/>
            <person name="Susca A."/>
            <person name="Todd R.B."/>
            <person name="Tsang A."/>
            <person name="Unkles S.E."/>
            <person name="van de Wiele N."/>
            <person name="van Rossen-Uffink D."/>
            <person name="Oliveira J.V."/>
            <person name="Vesth T.C."/>
            <person name="Visser J."/>
            <person name="Yu J.-H."/>
            <person name="Zhou M."/>
            <person name="Andersen M.R."/>
            <person name="Archer D.B."/>
            <person name="Baker S.E."/>
            <person name="Benoit I."/>
            <person name="Brakhage A.A."/>
            <person name="Braus G.H."/>
            <person name="Fischer R."/>
            <person name="Frisvad J.C."/>
            <person name="Goldman G.H."/>
            <person name="Houbraken J."/>
            <person name="Oakley B."/>
            <person name="Pocsi I."/>
            <person name="Scazzocchio C."/>
            <person name="Seiboth B."/>
            <person name="vanKuyk P.A."/>
            <person name="Wortman J."/>
            <person name="Dyer P.S."/>
            <person name="Grigoriev I.V."/>
        </authorList>
    </citation>
    <scope>NUCLEOTIDE SEQUENCE [LARGE SCALE GENOMIC DNA]</scope>
    <source>
        <strain evidence="4">DTO 134E9</strain>
    </source>
</reference>
<evidence type="ECO:0008006" key="5">
    <source>
        <dbReference type="Google" id="ProtNLM"/>
    </source>
</evidence>
<dbReference type="PANTHER" id="PTHR43591:SF110">
    <property type="entry name" value="RHODANESE DOMAIN-CONTAINING PROTEIN"/>
    <property type="match status" value="1"/>
</dbReference>
<evidence type="ECO:0000313" key="4">
    <source>
        <dbReference type="Proteomes" id="UP000184383"/>
    </source>
</evidence>
<protein>
    <recommendedName>
        <fullName evidence="5">Methyltransferase type 11 domain-containing protein</fullName>
    </recommendedName>
</protein>
<name>A0A1L9RZC0_ASPWE</name>
<dbReference type="SUPFAM" id="SSF53335">
    <property type="entry name" value="S-adenosyl-L-methionine-dependent methyltransferases"/>
    <property type="match status" value="2"/>
</dbReference>
<evidence type="ECO:0000259" key="1">
    <source>
        <dbReference type="Pfam" id="PF08241"/>
    </source>
</evidence>
<dbReference type="Pfam" id="PF13649">
    <property type="entry name" value="Methyltransf_25"/>
    <property type="match status" value="1"/>
</dbReference>